<dbReference type="InterPro" id="IPR016169">
    <property type="entry name" value="FAD-bd_PCMH_sub2"/>
</dbReference>
<accession>A0ABS2KVL4</accession>
<dbReference type="Gene3D" id="3.30.465.10">
    <property type="match status" value="1"/>
</dbReference>
<keyword evidence="4" id="KW-1185">Reference proteome</keyword>
<dbReference type="InterPro" id="IPR016166">
    <property type="entry name" value="FAD-bd_PCMH"/>
</dbReference>
<sequence>MTEWTNWAGNQRARPASIVRPHSADEIRDVVVRAQGRVHAVGAGHSFTGAALTDGVLVALDHLTGIEGVAAGPDGTTDVTVRAGTRLHTLNDLLHARGLALTNMGDIDVQTLAGAISTGTHGTGARFAGLSAQVVATRLVLADGTEVTVSDGPLFECARLGLGAFGILTAVTMRCVPAFALHADETPGRLGEALERFPDDMRDVDHPEFYWFPHTDRVLTKRNTRLPADTPLSPVGRVSSWIDDELLSNNAFEVINRVTTRFPSIIPRVNTVSAAAWSGRTFTDRSSSVFASSRRVRFREMEYAVPPESVPSVIRAIEAWIARTGYRVTFPVEVRCAAADDVWLSTAHGRDTAYVAVHQYHRRPVGGYFDAVEAIARDVGGRPHWGKMHSLTAGTLRSLYPRFDDIVAERERVDPHGTFGNDYSDTVLARLE</sequence>
<dbReference type="InterPro" id="IPR006094">
    <property type="entry name" value="Oxid_FAD_bind_N"/>
</dbReference>
<evidence type="ECO:0000259" key="2">
    <source>
        <dbReference type="PROSITE" id="PS51387"/>
    </source>
</evidence>
<dbReference type="PANTHER" id="PTHR43762:SF1">
    <property type="entry name" value="D-ARABINONO-1,4-LACTONE OXIDASE"/>
    <property type="match status" value="1"/>
</dbReference>
<dbReference type="InterPro" id="IPR016167">
    <property type="entry name" value="FAD-bd_PCMH_sub1"/>
</dbReference>
<evidence type="ECO:0000256" key="1">
    <source>
        <dbReference type="ARBA" id="ARBA00023002"/>
    </source>
</evidence>
<dbReference type="Pfam" id="PF04030">
    <property type="entry name" value="ALO"/>
    <property type="match status" value="1"/>
</dbReference>
<evidence type="ECO:0000313" key="4">
    <source>
        <dbReference type="Proteomes" id="UP000703038"/>
    </source>
</evidence>
<dbReference type="Proteomes" id="UP000703038">
    <property type="component" value="Unassembled WGS sequence"/>
</dbReference>
<comment type="caution">
    <text evidence="3">The sequence shown here is derived from an EMBL/GenBank/DDBJ whole genome shotgun (WGS) entry which is preliminary data.</text>
</comment>
<dbReference type="Gene3D" id="3.30.43.10">
    <property type="entry name" value="Uridine Diphospho-n-acetylenolpyruvylglucosamine Reductase, domain 2"/>
    <property type="match status" value="1"/>
</dbReference>
<gene>
    <name evidence="3" type="ORF">JOE42_002723</name>
</gene>
<evidence type="ECO:0000313" key="3">
    <source>
        <dbReference type="EMBL" id="MBM7415990.1"/>
    </source>
</evidence>
<name>A0ABS2KVL4_9NOCA</name>
<dbReference type="NCBIfam" id="TIGR01679">
    <property type="entry name" value="bact_FAD_ox"/>
    <property type="match status" value="1"/>
</dbReference>
<dbReference type="EC" id="1.1.3.8" evidence="3"/>
<dbReference type="InterPro" id="IPR010031">
    <property type="entry name" value="FAD_lactone_oxidase-like"/>
</dbReference>
<proteinExistence type="predicted"/>
<dbReference type="Pfam" id="PF01565">
    <property type="entry name" value="FAD_binding_4"/>
    <property type="match status" value="1"/>
</dbReference>
<dbReference type="SUPFAM" id="SSF56176">
    <property type="entry name" value="FAD-binding/transporter-associated domain-like"/>
    <property type="match status" value="1"/>
</dbReference>
<dbReference type="GO" id="GO:0050105">
    <property type="term" value="F:L-gulonolactone oxidase activity"/>
    <property type="evidence" value="ECO:0007669"/>
    <property type="project" value="UniProtKB-EC"/>
</dbReference>
<dbReference type="InterPro" id="IPR016171">
    <property type="entry name" value="Vanillyl_alc_oxidase_C-sub2"/>
</dbReference>
<keyword evidence="1 3" id="KW-0560">Oxidoreductase</keyword>
<dbReference type="RefSeq" id="WP_204868915.1">
    <property type="nucleotide sequence ID" value="NZ_JAFBBK010000001.1"/>
</dbReference>
<feature type="domain" description="FAD-binding PCMH-type" evidence="2">
    <location>
        <begin position="11"/>
        <end position="178"/>
    </location>
</feature>
<protein>
    <submittedName>
        <fullName evidence="3">L-gulonolactone oxidase</fullName>
        <ecNumber evidence="3">1.1.3.8</ecNumber>
    </submittedName>
</protein>
<dbReference type="PIRSF" id="PIRSF000136">
    <property type="entry name" value="LGO_GLO"/>
    <property type="match status" value="1"/>
</dbReference>
<dbReference type="PANTHER" id="PTHR43762">
    <property type="entry name" value="L-GULONOLACTONE OXIDASE"/>
    <property type="match status" value="1"/>
</dbReference>
<organism evidence="3 4">
    <name type="scientific">Rhodococcoides corynebacterioides</name>
    <dbReference type="NCBI Taxonomy" id="53972"/>
    <lineage>
        <taxon>Bacteria</taxon>
        <taxon>Bacillati</taxon>
        <taxon>Actinomycetota</taxon>
        <taxon>Actinomycetes</taxon>
        <taxon>Mycobacteriales</taxon>
        <taxon>Nocardiaceae</taxon>
        <taxon>Rhodococcoides</taxon>
    </lineage>
</organism>
<reference evidence="3 4" key="1">
    <citation type="submission" date="2021-01" db="EMBL/GenBank/DDBJ databases">
        <title>Genomics of switchgrass bacterial isolates.</title>
        <authorList>
            <person name="Shade A."/>
        </authorList>
    </citation>
    <scope>NUCLEOTIDE SEQUENCE [LARGE SCALE GENOMIC DNA]</scope>
    <source>
        <strain evidence="3 4">PvP111</strain>
    </source>
</reference>
<dbReference type="EMBL" id="JAFBBK010000001">
    <property type="protein sequence ID" value="MBM7415990.1"/>
    <property type="molecule type" value="Genomic_DNA"/>
</dbReference>
<dbReference type="Gene3D" id="3.30.70.2520">
    <property type="match status" value="1"/>
</dbReference>
<dbReference type="PROSITE" id="PS51387">
    <property type="entry name" value="FAD_PCMH"/>
    <property type="match status" value="1"/>
</dbReference>
<dbReference type="InterPro" id="IPR007173">
    <property type="entry name" value="ALO_C"/>
</dbReference>
<dbReference type="Gene3D" id="1.10.45.10">
    <property type="entry name" value="Vanillyl-alcohol Oxidase, Chain A, domain 4"/>
    <property type="match status" value="1"/>
</dbReference>
<dbReference type="InterPro" id="IPR036318">
    <property type="entry name" value="FAD-bd_PCMH-like_sf"/>
</dbReference>